<dbReference type="InterPro" id="IPR036390">
    <property type="entry name" value="WH_DNA-bd_sf"/>
</dbReference>
<comment type="similarity">
    <text evidence="1">Belongs to the initiator RepB protein family.</text>
</comment>
<sequence>MRGDNGHMCIELLEDKRDKILMKNNSIVKAKYNLTTNESKVFLLMLFKMQKVNEGVLSCNITYDEFKDSIKSTRDNTIKNISNILSNLRKKPIYFKIKNNDHLQWGEFGFINGYFYNDKAKTFTIEASQKIYDVMKNYLTDGYTPNNLTILMKLRNPNAYRLYDLLRLWSGVKTKINYTIDELKEYLMLDGNYPEYGNFKRRVIVPAIKELNKTGFFEIDFKEVKQGRKVVSIDFLVKDLDKRIYFKSLEEINKEDNILESRIKPKEIVKAQEIVDNKIESILHIENKAVIKMINNKFKNYDFDLNKETVWECEIITLEKDNNIYDSINANNYKYFINTLANKINLENQNKDTFNDFPQRRYDFEELETQLLLRK</sequence>
<organism evidence="3 4">
    <name type="scientific">Clostridium novyi B str. ATCC 27606</name>
    <dbReference type="NCBI Taxonomy" id="1443123"/>
    <lineage>
        <taxon>Bacteria</taxon>
        <taxon>Bacillati</taxon>
        <taxon>Bacillota</taxon>
        <taxon>Clostridia</taxon>
        <taxon>Eubacteriales</taxon>
        <taxon>Clostridiaceae</taxon>
        <taxon>Clostridium</taxon>
    </lineage>
</organism>
<dbReference type="Pfam" id="PF21205">
    <property type="entry name" value="Rep3_C"/>
    <property type="match status" value="1"/>
</dbReference>
<dbReference type="SUPFAM" id="SSF46785">
    <property type="entry name" value="Winged helix' DNA-binding domain"/>
    <property type="match status" value="2"/>
</dbReference>
<dbReference type="InterPro" id="IPR036388">
    <property type="entry name" value="WH-like_DNA-bd_sf"/>
</dbReference>
<evidence type="ECO:0000313" key="4">
    <source>
        <dbReference type="Proteomes" id="UP000027770"/>
    </source>
</evidence>
<evidence type="ECO:0000256" key="1">
    <source>
        <dbReference type="ARBA" id="ARBA00038283"/>
    </source>
</evidence>
<name>A0AA40M1C5_CLONO</name>
<dbReference type="GO" id="GO:0006270">
    <property type="term" value="P:DNA replication initiation"/>
    <property type="evidence" value="ECO:0007669"/>
    <property type="project" value="InterPro"/>
</dbReference>
<dbReference type="InterPro" id="IPR000525">
    <property type="entry name" value="Initiator_Rep_WH1"/>
</dbReference>
<feature type="domain" description="Initiator Rep protein WH1" evidence="2">
    <location>
        <begin position="21"/>
        <end position="166"/>
    </location>
</feature>
<geneLocation type="plasmid" evidence="3 4">
    <name>p4Cn27606</name>
</geneLocation>
<gene>
    <name evidence="3" type="ORF">Z959_p0094</name>
</gene>
<comment type="caution">
    <text evidence="3">The sequence shown here is derived from an EMBL/GenBank/DDBJ whole genome shotgun (WGS) entry which is preliminary data.</text>
</comment>
<dbReference type="EMBL" id="JENW01000168">
    <property type="protein sequence ID" value="KEI11392.1"/>
    <property type="molecule type" value="Genomic_DNA"/>
</dbReference>
<keyword evidence="3" id="KW-0614">Plasmid</keyword>
<accession>A0AA40M1C5</accession>
<evidence type="ECO:0000313" key="3">
    <source>
        <dbReference type="EMBL" id="KEI11392.1"/>
    </source>
</evidence>
<dbReference type="GO" id="GO:0003887">
    <property type="term" value="F:DNA-directed DNA polymerase activity"/>
    <property type="evidence" value="ECO:0007669"/>
    <property type="project" value="InterPro"/>
</dbReference>
<dbReference type="Pfam" id="PF01051">
    <property type="entry name" value="Rep3_N"/>
    <property type="match status" value="1"/>
</dbReference>
<reference evidence="4" key="1">
    <citation type="journal article" date="2014" name="PLoS ONE">
        <title>Plasmidome interchange between Clostridium botulinum, Clostridium novyi and Clostridium haemolyticum converts strains of independent lineages into distinctly different pathogens.</title>
        <authorList>
            <person name="Skarin H."/>
            <person name="Segerman B."/>
        </authorList>
    </citation>
    <scope>NUCLEOTIDE SEQUENCE [LARGE SCALE GENOMIC DNA]</scope>
    <source>
        <strain evidence="4">ATCC 27606</strain>
    </source>
</reference>
<keyword evidence="4" id="KW-1185">Reference proteome</keyword>
<evidence type="ECO:0000259" key="2">
    <source>
        <dbReference type="Pfam" id="PF01051"/>
    </source>
</evidence>
<dbReference type="AlphaFoldDB" id="A0AA40M1C5"/>
<protein>
    <submittedName>
        <fullName evidence="3">Replication initiator protein</fullName>
    </submittedName>
</protein>
<dbReference type="Gene3D" id="1.10.10.10">
    <property type="entry name" value="Winged helix-like DNA-binding domain superfamily/Winged helix DNA-binding domain"/>
    <property type="match status" value="2"/>
</dbReference>
<proteinExistence type="inferred from homology"/>
<dbReference type="Proteomes" id="UP000027770">
    <property type="component" value="Plasmid p4Cn27606"/>
</dbReference>